<evidence type="ECO:0000256" key="4">
    <source>
        <dbReference type="ARBA" id="ARBA00022982"/>
    </source>
</evidence>
<protein>
    <submittedName>
        <fullName evidence="9">Cytochrome c oxidase accessory protein CcoG</fullName>
    </submittedName>
</protein>
<dbReference type="SUPFAM" id="SSF54862">
    <property type="entry name" value="4Fe-4S ferredoxins"/>
    <property type="match status" value="1"/>
</dbReference>
<dbReference type="RefSeq" id="WP_289503769.1">
    <property type="nucleotide sequence ID" value="NZ_CP116805.1"/>
</dbReference>
<dbReference type="PANTHER" id="PTHR30176:SF3">
    <property type="entry name" value="FERREDOXIN-TYPE PROTEIN NAPH"/>
    <property type="match status" value="1"/>
</dbReference>
<evidence type="ECO:0000259" key="8">
    <source>
        <dbReference type="PROSITE" id="PS51379"/>
    </source>
</evidence>
<keyword evidence="4" id="KW-0249">Electron transport</keyword>
<keyword evidence="2" id="KW-0004">4Fe-4S</keyword>
<feature type="transmembrane region" description="Helical" evidence="7">
    <location>
        <begin position="99"/>
        <end position="120"/>
    </location>
</feature>
<reference evidence="9" key="1">
    <citation type="submission" date="2023-01" db="EMBL/GenBank/DDBJ databases">
        <title>The genome sequence of Kordiimonadaceae bacterium 6D33.</title>
        <authorList>
            <person name="Liu Y."/>
        </authorList>
    </citation>
    <scope>NUCLEOTIDE SEQUENCE</scope>
    <source>
        <strain evidence="9">6D33</strain>
    </source>
</reference>
<evidence type="ECO:0000256" key="1">
    <source>
        <dbReference type="ARBA" id="ARBA00022448"/>
    </source>
</evidence>
<dbReference type="InterPro" id="IPR051684">
    <property type="entry name" value="Electron_Trans/Redox"/>
</dbReference>
<dbReference type="Pfam" id="PF13746">
    <property type="entry name" value="Fer4_18"/>
    <property type="match status" value="1"/>
</dbReference>
<dbReference type="PANTHER" id="PTHR30176">
    <property type="entry name" value="FERREDOXIN-TYPE PROTEIN NAPH"/>
    <property type="match status" value="1"/>
</dbReference>
<feature type="transmembrane region" description="Helical" evidence="7">
    <location>
        <begin position="173"/>
        <end position="190"/>
    </location>
</feature>
<feature type="domain" description="4Fe-4S ferredoxin-type" evidence="8">
    <location>
        <begin position="268"/>
        <end position="297"/>
    </location>
</feature>
<dbReference type="PROSITE" id="PS51379">
    <property type="entry name" value="4FE4S_FER_2"/>
    <property type="match status" value="1"/>
</dbReference>
<keyword evidence="10" id="KW-1185">Reference proteome</keyword>
<evidence type="ECO:0000256" key="6">
    <source>
        <dbReference type="ARBA" id="ARBA00023014"/>
    </source>
</evidence>
<dbReference type="Proteomes" id="UP001217500">
    <property type="component" value="Chromosome"/>
</dbReference>
<keyword evidence="7" id="KW-1133">Transmembrane helix</keyword>
<dbReference type="PROSITE" id="PS00198">
    <property type="entry name" value="4FE4S_FER_1"/>
    <property type="match status" value="1"/>
</dbReference>
<sequence>MEKLNPINSPLGTPDAAAVNRGDQRDQLYADRKKVYPRRVYGQFRMIKWVVMALTLSVYYLLPWIRFDRGLGVPDQAFLIDFPTRKAYFFGLEIWAQEVYYATGLLILASLALFLTTSAIGRAWCGYACPQTVWTDLFVHIERWIQGDRNQRIKLDKSPWSAKKLFLKVSTHLAWLVVAALTGGAFVFYFGDAPTLAKQFLTGTAPLTSYLFAGGLTFSTYLLGGIAREQVCIYMCPWPRIQGALVDENTLLVSYDKKRGEPRGSLKAAAAGDVLGDCIDCKQCVAVCPTGIDIRDGFQLECIQCALCVDACNGVMDKIERPRNLIRYAPEEHVTKKGTSLIFRARTFIYMGLIVLVGGIMLASLIVRADLDVNIIKDRNPLFVRLSSGDVRNGYVIRLMNKQHADRPLAIRASGLKGLTLRSTDHAEGKELQVSLPPDDSAAFKVFAVLPADAITEGVLTSGKGEITFEIVDMDGHVISRQNAPFNGPRS</sequence>
<dbReference type="NCBIfam" id="TIGR02745">
    <property type="entry name" value="ccoG_rdxA_fixG"/>
    <property type="match status" value="1"/>
</dbReference>
<organism evidence="9 10">
    <name type="scientific">Gimibacter soli</name>
    <dbReference type="NCBI Taxonomy" id="3024400"/>
    <lineage>
        <taxon>Bacteria</taxon>
        <taxon>Pseudomonadati</taxon>
        <taxon>Pseudomonadota</taxon>
        <taxon>Alphaproteobacteria</taxon>
        <taxon>Kordiimonadales</taxon>
        <taxon>Temperatibacteraceae</taxon>
        <taxon>Gimibacter</taxon>
    </lineage>
</organism>
<dbReference type="EMBL" id="CP116805">
    <property type="protein sequence ID" value="WCL54050.1"/>
    <property type="molecule type" value="Genomic_DNA"/>
</dbReference>
<dbReference type="AlphaFoldDB" id="A0AAE9XTJ6"/>
<keyword evidence="6" id="KW-0411">Iron-sulfur</keyword>
<keyword evidence="7" id="KW-0472">Membrane</keyword>
<gene>
    <name evidence="9" type="primary">ccoG</name>
    <name evidence="9" type="ORF">PH603_16040</name>
</gene>
<keyword evidence="5" id="KW-0408">Iron</keyword>
<dbReference type="Gene3D" id="2.60.40.10">
    <property type="entry name" value="Immunoglobulins"/>
    <property type="match status" value="1"/>
</dbReference>
<evidence type="ECO:0000256" key="5">
    <source>
        <dbReference type="ARBA" id="ARBA00023004"/>
    </source>
</evidence>
<feature type="transmembrane region" description="Helical" evidence="7">
    <location>
        <begin position="347"/>
        <end position="367"/>
    </location>
</feature>
<dbReference type="Pfam" id="PF11614">
    <property type="entry name" value="FixG_C"/>
    <property type="match status" value="1"/>
</dbReference>
<evidence type="ECO:0000256" key="2">
    <source>
        <dbReference type="ARBA" id="ARBA00022485"/>
    </source>
</evidence>
<dbReference type="InterPro" id="IPR017896">
    <property type="entry name" value="4Fe4S_Fe-S-bd"/>
</dbReference>
<dbReference type="GO" id="GO:0046872">
    <property type="term" value="F:metal ion binding"/>
    <property type="evidence" value="ECO:0007669"/>
    <property type="project" value="UniProtKB-KW"/>
</dbReference>
<evidence type="ECO:0000256" key="7">
    <source>
        <dbReference type="SAM" id="Phobius"/>
    </source>
</evidence>
<evidence type="ECO:0000313" key="10">
    <source>
        <dbReference type="Proteomes" id="UP001217500"/>
    </source>
</evidence>
<dbReference type="InterPro" id="IPR014116">
    <property type="entry name" value="Cyt_c_oxidase_cbb3_FixG"/>
</dbReference>
<dbReference type="GO" id="GO:0051539">
    <property type="term" value="F:4 iron, 4 sulfur cluster binding"/>
    <property type="evidence" value="ECO:0007669"/>
    <property type="project" value="UniProtKB-KW"/>
</dbReference>
<keyword evidence="1" id="KW-0813">Transport</keyword>
<feature type="transmembrane region" description="Helical" evidence="7">
    <location>
        <begin position="210"/>
        <end position="227"/>
    </location>
</feature>
<feature type="transmembrane region" description="Helical" evidence="7">
    <location>
        <begin position="46"/>
        <end position="65"/>
    </location>
</feature>
<keyword evidence="7" id="KW-0812">Transmembrane</keyword>
<dbReference type="GO" id="GO:0005886">
    <property type="term" value="C:plasma membrane"/>
    <property type="evidence" value="ECO:0007669"/>
    <property type="project" value="TreeGrafter"/>
</dbReference>
<dbReference type="InterPro" id="IPR032879">
    <property type="entry name" value="FixG_C"/>
</dbReference>
<dbReference type="KEGG" id="gso:PH603_16040"/>
<evidence type="ECO:0000256" key="3">
    <source>
        <dbReference type="ARBA" id="ARBA00022723"/>
    </source>
</evidence>
<dbReference type="InterPro" id="IPR017900">
    <property type="entry name" value="4Fe4S_Fe_S_CS"/>
</dbReference>
<accession>A0AAE9XTJ6</accession>
<evidence type="ECO:0000313" key="9">
    <source>
        <dbReference type="EMBL" id="WCL54050.1"/>
    </source>
</evidence>
<dbReference type="InterPro" id="IPR013783">
    <property type="entry name" value="Ig-like_fold"/>
</dbReference>
<keyword evidence="3" id="KW-0479">Metal-binding</keyword>
<proteinExistence type="predicted"/>
<name>A0AAE9XTJ6_9PROT</name>
<dbReference type="Pfam" id="PF12801">
    <property type="entry name" value="Fer4_5"/>
    <property type="match status" value="1"/>
</dbReference>